<feature type="compositionally biased region" description="Acidic residues" evidence="1">
    <location>
        <begin position="123"/>
        <end position="162"/>
    </location>
</feature>
<keyword evidence="2" id="KW-0812">Transmembrane</keyword>
<feature type="compositionally biased region" description="Pro residues" evidence="1">
    <location>
        <begin position="74"/>
        <end position="84"/>
    </location>
</feature>
<reference evidence="3 4" key="1">
    <citation type="submission" date="2015-07" db="EMBL/GenBank/DDBJ databases">
        <title>High-quality genome of monoxenous trypanosomatid Leptomonas pyrrhocoris.</title>
        <authorList>
            <person name="Flegontov P."/>
            <person name="Butenko A."/>
            <person name="Firsov S."/>
            <person name="Vlcek C."/>
            <person name="Logacheva M.D."/>
            <person name="Field M."/>
            <person name="Filatov D."/>
            <person name="Flegontova O."/>
            <person name="Gerasimov E."/>
            <person name="Jackson A.P."/>
            <person name="Kelly S."/>
            <person name="Opperdoes F."/>
            <person name="O'Reilly A."/>
            <person name="Votypka J."/>
            <person name="Yurchenko V."/>
            <person name="Lukes J."/>
        </authorList>
    </citation>
    <scope>NUCLEOTIDE SEQUENCE [LARGE SCALE GENOMIC DNA]</scope>
    <source>
        <strain evidence="3">H10</strain>
    </source>
</reference>
<feature type="compositionally biased region" description="Low complexity" evidence="1">
    <location>
        <begin position="426"/>
        <end position="435"/>
    </location>
</feature>
<comment type="caution">
    <text evidence="3">The sequence shown here is derived from an EMBL/GenBank/DDBJ whole genome shotgun (WGS) entry which is preliminary data.</text>
</comment>
<feature type="region of interest" description="Disordered" evidence="1">
    <location>
        <begin position="587"/>
        <end position="731"/>
    </location>
</feature>
<dbReference type="GeneID" id="26906257"/>
<dbReference type="EMBL" id="LGTL01000012">
    <property type="protein sequence ID" value="KPA78903.1"/>
    <property type="molecule type" value="Genomic_DNA"/>
</dbReference>
<feature type="compositionally biased region" description="Basic and acidic residues" evidence="1">
    <location>
        <begin position="167"/>
        <end position="177"/>
    </location>
</feature>
<dbReference type="OMA" id="MRSETNN"/>
<feature type="compositionally biased region" description="Low complexity" evidence="1">
    <location>
        <begin position="54"/>
        <end position="65"/>
    </location>
</feature>
<feature type="compositionally biased region" description="Basic and acidic residues" evidence="1">
    <location>
        <begin position="16"/>
        <end position="27"/>
    </location>
</feature>
<evidence type="ECO:0000256" key="1">
    <source>
        <dbReference type="SAM" id="MobiDB-lite"/>
    </source>
</evidence>
<evidence type="ECO:0000256" key="2">
    <source>
        <dbReference type="SAM" id="Phobius"/>
    </source>
</evidence>
<proteinExistence type="predicted"/>
<keyword evidence="4" id="KW-1185">Reference proteome</keyword>
<feature type="region of interest" description="Disordered" evidence="1">
    <location>
        <begin position="412"/>
        <end position="487"/>
    </location>
</feature>
<evidence type="ECO:0000313" key="4">
    <source>
        <dbReference type="Proteomes" id="UP000037923"/>
    </source>
</evidence>
<feature type="compositionally biased region" description="Polar residues" evidence="1">
    <location>
        <begin position="245"/>
        <end position="261"/>
    </location>
</feature>
<feature type="compositionally biased region" description="Polar residues" evidence="1">
    <location>
        <begin position="651"/>
        <end position="664"/>
    </location>
</feature>
<feature type="transmembrane region" description="Helical" evidence="2">
    <location>
        <begin position="989"/>
        <end position="1019"/>
    </location>
</feature>
<dbReference type="AlphaFoldDB" id="A0A0M9FZ22"/>
<evidence type="ECO:0000313" key="3">
    <source>
        <dbReference type="EMBL" id="KPA78903.1"/>
    </source>
</evidence>
<accession>A0A0M9FZ22</accession>
<feature type="compositionally biased region" description="Basic and acidic residues" evidence="1">
    <location>
        <begin position="602"/>
        <end position="611"/>
    </location>
</feature>
<feature type="region of interest" description="Disordered" evidence="1">
    <location>
        <begin position="212"/>
        <end position="279"/>
    </location>
</feature>
<dbReference type="VEuPathDB" id="TriTrypDB:LpyrH10_12_1450"/>
<dbReference type="OrthoDB" id="264369at2759"/>
<name>A0A0M9FZ22_LEPPY</name>
<keyword evidence="2" id="KW-0472">Membrane</keyword>
<dbReference type="RefSeq" id="XP_015657342.1">
    <property type="nucleotide sequence ID" value="XM_015804208.1"/>
</dbReference>
<protein>
    <submittedName>
        <fullName evidence="3">Uncharacterized protein</fullName>
    </submittedName>
</protein>
<gene>
    <name evidence="3" type="ORF">ABB37_05967</name>
</gene>
<sequence>MRSETNNAWAEGSGEDPQRPSEGDVGRYTDNSQSTSQAQTCSDSREASGARATVSLPSSVVLRSSRGQRETEPRPPVASPPPRLPAKYAAQMATAVADTPADTSAGYHDRGTHSSASGAMYSNDDEEVLEYVEDESEGEEGEEGEWEEVGDEEEEEQEESESAEGARALRFDSEESRAMSSQPTAFINTASTSAAAVFATPHAAAAAAIAKHANEAQVTSGPSNAFRRATPKARAGYSVGYTPADAQSSSETPQASPSRHQGGTAEAHKTAGECTTAPSVTSVLDARPFRTAAAADTDAAASSRHADSPVATATATAASTAPPALFAYQGNVAFPLSTYIPPSAPNTMAAPNDVPLKASATSFPSESFPVDHTPSAATGEYSVSATPGDDAANLCVSLTPAEAATPLHRDVDTPGSCPPGVSPPHAAAETAATTTVFGQPSRHIQTPAEPDVPTTSTGVAGAEKAEDTPAKPASPVQPAKPFRSSTPTMLQPAVGAAAAAAVPTSGAGLLHSTTASEPVPNFFAGSSHAGTFTRTEKKPNIFPRTSVEPAARPAAPFAGLVLSSATTSRCTVTAAVPAAPTAVEAAGIVHTSVPPPSPTQERTPRRKETAKATEGAAATTPPQQPPPSESSSAAPSRLFTSLARSPASVAVKSQQDWKAPTTVSVVRHDVSSTTSSPVSPQRPTAGLVDVRPASSSRRSSSVDYSTMVGSPRFAKEEEEDGEEEVEGGKGDAVEVDVDNVAAAATAAATTSAEAVKASLLRSSTPINVVTVLPSAAASADNRSAEAKHARRAAVGRSKTVEDILAVMEEAGAAEDILRSACEREEDHVRTISAASSSFTPPVDLGSGRSVGLHRCDALPDEGSAAAAAKPATVFYVAHVKPPTPPPIALKVTVTHFYNYSEGEGRWLAAPHKTRHAMNVSSETPMVHTLPSSSSSAAAADADAAASLEVALYCRPLLVHLPRPPLPTLLLLYAEGRSGPLRRAAHAARYVFGVLLPTIVRTALQLLIAITLLVICTLVFDELWREYPAVRVWAAQVGGYVQRIPLPDF</sequence>
<feature type="compositionally biased region" description="Low complexity" evidence="1">
    <location>
        <begin position="612"/>
        <end position="621"/>
    </location>
</feature>
<organism evidence="3 4">
    <name type="scientific">Leptomonas pyrrhocoris</name>
    <name type="common">Firebug parasite</name>
    <dbReference type="NCBI Taxonomy" id="157538"/>
    <lineage>
        <taxon>Eukaryota</taxon>
        <taxon>Discoba</taxon>
        <taxon>Euglenozoa</taxon>
        <taxon>Kinetoplastea</taxon>
        <taxon>Metakinetoplastina</taxon>
        <taxon>Trypanosomatida</taxon>
        <taxon>Trypanosomatidae</taxon>
        <taxon>Leishmaniinae</taxon>
        <taxon>Leptomonas</taxon>
    </lineage>
</organism>
<feature type="region of interest" description="Disordered" evidence="1">
    <location>
        <begin position="1"/>
        <end position="184"/>
    </location>
</feature>
<keyword evidence="2" id="KW-1133">Transmembrane helix</keyword>
<dbReference type="Proteomes" id="UP000037923">
    <property type="component" value="Unassembled WGS sequence"/>
</dbReference>
<feature type="compositionally biased region" description="Polar residues" evidence="1">
    <location>
        <begin position="29"/>
        <end position="42"/>
    </location>
</feature>
<feature type="compositionally biased region" description="Acidic residues" evidence="1">
    <location>
        <begin position="716"/>
        <end position="725"/>
    </location>
</feature>